<evidence type="ECO:0000313" key="5">
    <source>
        <dbReference type="WBParaSite" id="TTAC_0000440201-mRNA-1"/>
    </source>
</evidence>
<dbReference type="AlphaFoldDB" id="A0A0R3WUG2"/>
<accession>A0A0R3WUG2</accession>
<dbReference type="EMBL" id="UYWX01004300">
    <property type="protein sequence ID" value="VDM24823.1"/>
    <property type="molecule type" value="Genomic_DNA"/>
</dbReference>
<protein>
    <submittedName>
        <fullName evidence="5">Secreted protein</fullName>
    </submittedName>
</protein>
<evidence type="ECO:0000313" key="3">
    <source>
        <dbReference type="EMBL" id="VDM24823.1"/>
    </source>
</evidence>
<gene>
    <name evidence="3" type="ORF">TTAC_LOCUS4390</name>
</gene>
<keyword evidence="2" id="KW-0732">Signal</keyword>
<feature type="compositionally biased region" description="Basic residues" evidence="1">
    <location>
        <begin position="92"/>
        <end position="102"/>
    </location>
</feature>
<proteinExistence type="predicted"/>
<reference evidence="3 4" key="2">
    <citation type="submission" date="2018-11" db="EMBL/GenBank/DDBJ databases">
        <authorList>
            <consortium name="Pathogen Informatics"/>
        </authorList>
    </citation>
    <scope>NUCLEOTIDE SEQUENCE [LARGE SCALE GENOMIC DNA]</scope>
</reference>
<organism evidence="5">
    <name type="scientific">Hydatigena taeniaeformis</name>
    <name type="common">Feline tapeworm</name>
    <name type="synonym">Taenia taeniaeformis</name>
    <dbReference type="NCBI Taxonomy" id="6205"/>
    <lineage>
        <taxon>Eukaryota</taxon>
        <taxon>Metazoa</taxon>
        <taxon>Spiralia</taxon>
        <taxon>Lophotrochozoa</taxon>
        <taxon>Platyhelminthes</taxon>
        <taxon>Cestoda</taxon>
        <taxon>Eucestoda</taxon>
        <taxon>Cyclophyllidea</taxon>
        <taxon>Taeniidae</taxon>
        <taxon>Hydatigera</taxon>
    </lineage>
</organism>
<evidence type="ECO:0000256" key="2">
    <source>
        <dbReference type="SAM" id="SignalP"/>
    </source>
</evidence>
<sequence>MHSVSTILGLLLFLNLTSHTTLSVVVMDDKIASSAEEDVEAVEDVDESEVIDEGDAMDVVLMPVKWRRISKPSCEYRKHRPTKIRPLPPPTHSHRRRPRSPA</sequence>
<feature type="signal peptide" evidence="2">
    <location>
        <begin position="1"/>
        <end position="23"/>
    </location>
</feature>
<dbReference type="Proteomes" id="UP000274429">
    <property type="component" value="Unassembled WGS sequence"/>
</dbReference>
<feature type="region of interest" description="Disordered" evidence="1">
    <location>
        <begin position="76"/>
        <end position="102"/>
    </location>
</feature>
<evidence type="ECO:0000256" key="1">
    <source>
        <dbReference type="SAM" id="MobiDB-lite"/>
    </source>
</evidence>
<reference evidence="5" key="1">
    <citation type="submission" date="2017-02" db="UniProtKB">
        <authorList>
            <consortium name="WormBaseParasite"/>
        </authorList>
    </citation>
    <scope>IDENTIFICATION</scope>
</reference>
<feature type="chain" id="PRO_5043132994" evidence="2">
    <location>
        <begin position="24"/>
        <end position="102"/>
    </location>
</feature>
<name>A0A0R3WUG2_HYDTA</name>
<keyword evidence="4" id="KW-1185">Reference proteome</keyword>
<dbReference type="WBParaSite" id="TTAC_0000440201-mRNA-1">
    <property type="protein sequence ID" value="TTAC_0000440201-mRNA-1"/>
    <property type="gene ID" value="TTAC_0000440201"/>
</dbReference>
<evidence type="ECO:0000313" key="4">
    <source>
        <dbReference type="Proteomes" id="UP000274429"/>
    </source>
</evidence>